<dbReference type="Proteomes" id="UP000183567">
    <property type="component" value="Unassembled WGS sequence"/>
</dbReference>
<dbReference type="AlphaFoldDB" id="A0A1J8QA15"/>
<evidence type="ECO:0000313" key="4">
    <source>
        <dbReference type="Proteomes" id="UP000183567"/>
    </source>
</evidence>
<reference evidence="3 4" key="1">
    <citation type="submission" date="2016-03" db="EMBL/GenBank/DDBJ databases">
        <title>Comparative genomics of the ectomycorrhizal sister species Rhizopogon vinicolor and Rhizopogon vesiculosus (Basidiomycota: Boletales) reveals a divergence of the mating type B locus.</title>
        <authorList>
            <person name="Mujic A.B."/>
            <person name="Kuo A."/>
            <person name="Tritt A."/>
            <person name="Lipzen A."/>
            <person name="Chen C."/>
            <person name="Johnson J."/>
            <person name="Sharma A."/>
            <person name="Barry K."/>
            <person name="Grigoriev I.V."/>
            <person name="Spatafora J.W."/>
        </authorList>
    </citation>
    <scope>NUCLEOTIDE SEQUENCE [LARGE SCALE GENOMIC DNA]</scope>
    <source>
        <strain evidence="3 4">AM-OR11-056</strain>
    </source>
</reference>
<evidence type="ECO:0000256" key="2">
    <source>
        <dbReference type="ARBA" id="ARBA00023239"/>
    </source>
</evidence>
<dbReference type="STRING" id="180088.A0A1J8QA15"/>
<dbReference type="SFLD" id="SFLDS00005">
    <property type="entry name" value="Isoprenoid_Synthase_Type_I"/>
    <property type="match status" value="2"/>
</dbReference>
<evidence type="ECO:0008006" key="5">
    <source>
        <dbReference type="Google" id="ProtNLM"/>
    </source>
</evidence>
<dbReference type="SUPFAM" id="SSF48576">
    <property type="entry name" value="Terpenoid synthases"/>
    <property type="match status" value="2"/>
</dbReference>
<keyword evidence="2" id="KW-0456">Lyase</keyword>
<sequence>MSITENYGLPTSSILDANVRRGIRQALVDFYQRVGLKYVEVKLDEALYNECCQEATNRGFPMDGSYSIRPYMAIGVATFCHCYAYLPDRATKMWICLYTALHIYIDDRVNRGKDTKHLYRFHKRFANCKPQGDPGLQALDSLLREVHLYYPALVSNLITTSSLDFVSALLIELDTTDMQISTKAPFYPEYSRLLSGIGSAFSLFIFPATIPYQEYIQCMPDLMYVVNGVNDILSFYKEEAAGENANYVSLVAATRGLTKLNALRGLVEKTAEAHHNILECLEPHPDAYDAYVTFFDGCVKLYAALRRYKLEEIMLEGSSSYNSRYPSVALASIRQELANFYQRVGLKYVEVKLDEALYTECCQEAINRGFPMDGNYSIRQCMATGVAMFCSSFAHLPDRTTRMWICLFTAVSVCVDDTLNRGQDTVDLYYFNERFVNRQPQGNPVLDALDALFREAPLHYSPLVANLIITSSLDFVSGILLEHDTKDMQISTKAPLYPEYTRLLSDLASAYALFIFPSTVPHRDFIQSMPDLIFIVCTVNDILSFYKEESAGDAANYVSLVAASGGLTKQNALHVVIEKTIQAHDNILECLKPHPDAYNAYVNFFDGYIKYHAALRRYKLEDIMLEGPTCPIS</sequence>
<gene>
    <name evidence="3" type="ORF">AZE42_05709</name>
</gene>
<protein>
    <recommendedName>
        <fullName evidence="5">Terpene synthase</fullName>
    </recommendedName>
</protein>
<dbReference type="EMBL" id="LVVM01005466">
    <property type="protein sequence ID" value="OJA10457.1"/>
    <property type="molecule type" value="Genomic_DNA"/>
</dbReference>
<dbReference type="Gene3D" id="1.10.600.10">
    <property type="entry name" value="Farnesyl Diphosphate Synthase"/>
    <property type="match status" value="2"/>
</dbReference>
<proteinExistence type="inferred from homology"/>
<dbReference type="SFLD" id="SFLDG01021">
    <property type="entry name" value="Trichodiene_Synthase_Like"/>
    <property type="match status" value="2"/>
</dbReference>
<dbReference type="Pfam" id="PF06330">
    <property type="entry name" value="TRI5"/>
    <property type="match status" value="2"/>
</dbReference>
<comment type="similarity">
    <text evidence="1">Belongs to the trichodiene synthase family.</text>
</comment>
<organism evidence="3 4">
    <name type="scientific">Rhizopogon vesiculosus</name>
    <dbReference type="NCBI Taxonomy" id="180088"/>
    <lineage>
        <taxon>Eukaryota</taxon>
        <taxon>Fungi</taxon>
        <taxon>Dikarya</taxon>
        <taxon>Basidiomycota</taxon>
        <taxon>Agaricomycotina</taxon>
        <taxon>Agaricomycetes</taxon>
        <taxon>Agaricomycetidae</taxon>
        <taxon>Boletales</taxon>
        <taxon>Suillineae</taxon>
        <taxon>Rhizopogonaceae</taxon>
        <taxon>Rhizopogon</taxon>
    </lineage>
</organism>
<dbReference type="OrthoDB" id="2998174at2759"/>
<name>A0A1J8QA15_9AGAM</name>
<dbReference type="InterPro" id="IPR008949">
    <property type="entry name" value="Isoprenoid_synthase_dom_sf"/>
</dbReference>
<comment type="caution">
    <text evidence="3">The sequence shown here is derived from an EMBL/GenBank/DDBJ whole genome shotgun (WGS) entry which is preliminary data.</text>
</comment>
<evidence type="ECO:0000256" key="1">
    <source>
        <dbReference type="ARBA" id="ARBA00007946"/>
    </source>
</evidence>
<keyword evidence="4" id="KW-1185">Reference proteome</keyword>
<dbReference type="InterPro" id="IPR024652">
    <property type="entry name" value="Trichodiene_synth"/>
</dbReference>
<evidence type="ECO:0000313" key="3">
    <source>
        <dbReference type="EMBL" id="OJA10457.1"/>
    </source>
</evidence>
<dbReference type="GO" id="GO:0016838">
    <property type="term" value="F:carbon-oxygen lyase activity, acting on phosphates"/>
    <property type="evidence" value="ECO:0007669"/>
    <property type="project" value="InterPro"/>
</dbReference>
<accession>A0A1J8QA15</accession>